<proteinExistence type="predicted"/>
<reference evidence="3" key="1">
    <citation type="journal article" date="2019" name="Int. J. Syst. Evol. Microbiol.">
        <title>The Global Catalogue of Microorganisms (GCM) 10K type strain sequencing project: providing services to taxonomists for standard genome sequencing and annotation.</title>
        <authorList>
            <consortium name="The Broad Institute Genomics Platform"/>
            <consortium name="The Broad Institute Genome Sequencing Center for Infectious Disease"/>
            <person name="Wu L."/>
            <person name="Ma J."/>
        </authorList>
    </citation>
    <scope>NUCLEOTIDE SEQUENCE [LARGE SCALE GENOMIC DNA]</scope>
    <source>
        <strain evidence="3">KACC 14058</strain>
    </source>
</reference>
<dbReference type="Proteomes" id="UP001595880">
    <property type="component" value="Unassembled WGS sequence"/>
</dbReference>
<comment type="caution">
    <text evidence="2">The sequence shown here is derived from an EMBL/GenBank/DDBJ whole genome shotgun (WGS) entry which is preliminary data.</text>
</comment>
<evidence type="ECO:0000313" key="2">
    <source>
        <dbReference type="EMBL" id="MFC4386305.1"/>
    </source>
</evidence>
<keyword evidence="1" id="KW-0812">Transmembrane</keyword>
<evidence type="ECO:0000313" key="3">
    <source>
        <dbReference type="Proteomes" id="UP001595880"/>
    </source>
</evidence>
<protein>
    <submittedName>
        <fullName evidence="2">Uncharacterized protein</fullName>
    </submittedName>
</protein>
<keyword evidence="3" id="KW-1185">Reference proteome</keyword>
<dbReference type="RefSeq" id="WP_390194799.1">
    <property type="nucleotide sequence ID" value="NZ_JBHSDV010000001.1"/>
</dbReference>
<organism evidence="2 3">
    <name type="scientific">Gracilibacillus marinus</name>
    <dbReference type="NCBI Taxonomy" id="630535"/>
    <lineage>
        <taxon>Bacteria</taxon>
        <taxon>Bacillati</taxon>
        <taxon>Bacillota</taxon>
        <taxon>Bacilli</taxon>
        <taxon>Bacillales</taxon>
        <taxon>Bacillaceae</taxon>
        <taxon>Gracilibacillus</taxon>
    </lineage>
</organism>
<dbReference type="EMBL" id="JBHSDV010000001">
    <property type="protein sequence ID" value="MFC4386305.1"/>
    <property type="molecule type" value="Genomic_DNA"/>
</dbReference>
<keyword evidence="1" id="KW-1133">Transmembrane helix</keyword>
<evidence type="ECO:0000256" key="1">
    <source>
        <dbReference type="SAM" id="Phobius"/>
    </source>
</evidence>
<keyword evidence="1" id="KW-0472">Membrane</keyword>
<sequence length="89" mass="9997">MSHHYSFCCQNIGRPVKIITQNGQVHQGIIRNVNRQKVFLAPIANNRFGGYGFGYYRYGRYPYGYGAGLGIGIALGAIATIAFLPFFFW</sequence>
<accession>A0ABV8VSP8</accession>
<feature type="transmembrane region" description="Helical" evidence="1">
    <location>
        <begin position="63"/>
        <end position="88"/>
    </location>
</feature>
<gene>
    <name evidence="2" type="ORF">ACFOZ1_00650</name>
</gene>
<name>A0ABV8VSP8_9BACI</name>